<dbReference type="EMBL" id="AYZH01000018">
    <property type="protein sequence ID" value="KRN01613.1"/>
    <property type="molecule type" value="Genomic_DNA"/>
</dbReference>
<evidence type="ECO:0000313" key="1">
    <source>
        <dbReference type="EMBL" id="KRN01613.1"/>
    </source>
</evidence>
<reference evidence="1 2" key="1">
    <citation type="journal article" date="2015" name="Genome Announc.">
        <title>Expanding the biotechnology potential of lactobacilli through comparative genomics of 213 strains and associated genera.</title>
        <authorList>
            <person name="Sun Z."/>
            <person name="Harris H.M."/>
            <person name="McCann A."/>
            <person name="Guo C."/>
            <person name="Argimon S."/>
            <person name="Zhang W."/>
            <person name="Yang X."/>
            <person name="Jeffery I.B."/>
            <person name="Cooney J.C."/>
            <person name="Kagawa T.F."/>
            <person name="Liu W."/>
            <person name="Song Y."/>
            <person name="Salvetti E."/>
            <person name="Wrobel A."/>
            <person name="Rasinkangas P."/>
            <person name="Parkhill J."/>
            <person name="Rea M.C."/>
            <person name="O'Sullivan O."/>
            <person name="Ritari J."/>
            <person name="Douillard F.P."/>
            <person name="Paul Ross R."/>
            <person name="Yang R."/>
            <person name="Briner A.E."/>
            <person name="Felis G.E."/>
            <person name="de Vos W.M."/>
            <person name="Barrangou R."/>
            <person name="Klaenhammer T.R."/>
            <person name="Caufield P.W."/>
            <person name="Cui Y."/>
            <person name="Zhang H."/>
            <person name="O'Toole P.W."/>
        </authorList>
    </citation>
    <scope>NUCLEOTIDE SEQUENCE [LARGE SCALE GENOMIC DNA]</scope>
    <source>
        <strain evidence="1 2">DSM 21775</strain>
    </source>
</reference>
<dbReference type="STRING" id="1423803.FD13_GL000755"/>
<protein>
    <submittedName>
        <fullName evidence="1">Uncharacterized protein</fullName>
    </submittedName>
</protein>
<accession>A0A0R2DNY0</accession>
<keyword evidence="2" id="KW-1185">Reference proteome</keyword>
<name>A0A0R2DNY0_9LACO</name>
<dbReference type="Proteomes" id="UP000051589">
    <property type="component" value="Unassembled WGS sequence"/>
</dbReference>
<sequence length="93" mass="11111">MEMSPERATQVVKMTKTIRQHFPELAALSDAKVLYATWRSFKRIDQTNDSDYHTMAKVFFQEFDKNVMEYQLSKNGHEDEMRQRFFAILTEIL</sequence>
<dbReference type="AlphaFoldDB" id="A0A0R2DNY0"/>
<gene>
    <name evidence="1" type="ORF">FD13_GL000755</name>
</gene>
<comment type="caution">
    <text evidence="1">The sequence shown here is derived from an EMBL/GenBank/DDBJ whole genome shotgun (WGS) entry which is preliminary data.</text>
</comment>
<proteinExistence type="predicted"/>
<organism evidence="1 2">
    <name type="scientific">Levilactobacillus senmaizukei DSM 21775 = NBRC 103853</name>
    <dbReference type="NCBI Taxonomy" id="1423803"/>
    <lineage>
        <taxon>Bacteria</taxon>
        <taxon>Bacillati</taxon>
        <taxon>Bacillota</taxon>
        <taxon>Bacilli</taxon>
        <taxon>Lactobacillales</taxon>
        <taxon>Lactobacillaceae</taxon>
        <taxon>Levilactobacillus</taxon>
    </lineage>
</organism>
<evidence type="ECO:0000313" key="2">
    <source>
        <dbReference type="Proteomes" id="UP000051589"/>
    </source>
</evidence>
<dbReference type="PATRIC" id="fig|1423803.3.peg.752"/>